<dbReference type="PANTHER" id="PTHR21659:SF16">
    <property type="entry name" value="UPF0057 MEMBRANE PROTEIN C04G6.5-RELATED"/>
    <property type="match status" value="1"/>
</dbReference>
<dbReference type="Pfam" id="PF01679">
    <property type="entry name" value="Pmp3"/>
    <property type="match status" value="1"/>
</dbReference>
<dbReference type="AlphaFoldDB" id="A0ABD2J4V7"/>
<keyword evidence="3 6" id="KW-0812">Transmembrane</keyword>
<keyword evidence="7" id="KW-0732">Signal</keyword>
<feature type="chain" id="PRO_5044815165" evidence="7">
    <location>
        <begin position="21"/>
        <end position="110"/>
    </location>
</feature>
<dbReference type="InterPro" id="IPR000612">
    <property type="entry name" value="PMP3"/>
</dbReference>
<dbReference type="PANTHER" id="PTHR21659">
    <property type="entry name" value="HYDROPHOBIC PROTEIN RCI2 LOW TEMPERATURE AND SALT RESPONSIVE PROTEIN LTI6 -RELATED"/>
    <property type="match status" value="1"/>
</dbReference>
<evidence type="ECO:0000256" key="7">
    <source>
        <dbReference type="SAM" id="SignalP"/>
    </source>
</evidence>
<evidence type="ECO:0000256" key="1">
    <source>
        <dbReference type="ARBA" id="ARBA00004370"/>
    </source>
</evidence>
<dbReference type="GO" id="GO:0016020">
    <property type="term" value="C:membrane"/>
    <property type="evidence" value="ECO:0007669"/>
    <property type="project" value="UniProtKB-SubCell"/>
</dbReference>
<protein>
    <submittedName>
        <fullName evidence="8">Uncharacterized protein</fullName>
    </submittedName>
</protein>
<keyword evidence="5 6" id="KW-0472">Membrane</keyword>
<keyword evidence="4 6" id="KW-1133">Transmembrane helix</keyword>
<keyword evidence="9" id="KW-1185">Reference proteome</keyword>
<dbReference type="PROSITE" id="PS01309">
    <property type="entry name" value="UPF0057"/>
    <property type="match status" value="1"/>
</dbReference>
<gene>
    <name evidence="8" type="ORF">niasHS_008880</name>
</gene>
<sequence length="110" mass="12286">MKLVLFGAILLGTLLCQCHSDSVAVEQSKVDAVDAGDASHMMLTRAKRASGGRWTTQQIIECIFAIFIPPVAVLIHGGHEWVLHLIINIVLWILGWIPGTIHAFWYCFFR</sequence>
<evidence type="ECO:0000313" key="9">
    <source>
        <dbReference type="Proteomes" id="UP001620645"/>
    </source>
</evidence>
<comment type="subcellular location">
    <subcellularLocation>
        <location evidence="1">Membrane</location>
    </subcellularLocation>
</comment>
<evidence type="ECO:0000256" key="2">
    <source>
        <dbReference type="ARBA" id="ARBA00009530"/>
    </source>
</evidence>
<evidence type="ECO:0000256" key="4">
    <source>
        <dbReference type="ARBA" id="ARBA00022989"/>
    </source>
</evidence>
<comment type="similarity">
    <text evidence="2">Belongs to the UPF0057 (PMP3) family.</text>
</comment>
<evidence type="ECO:0000256" key="3">
    <source>
        <dbReference type="ARBA" id="ARBA00022692"/>
    </source>
</evidence>
<feature type="transmembrane region" description="Helical" evidence="6">
    <location>
        <begin position="81"/>
        <end position="108"/>
    </location>
</feature>
<evidence type="ECO:0000256" key="6">
    <source>
        <dbReference type="SAM" id="Phobius"/>
    </source>
</evidence>
<proteinExistence type="inferred from homology"/>
<organism evidence="8 9">
    <name type="scientific">Heterodera schachtii</name>
    <name type="common">Sugarbeet cyst nematode worm</name>
    <name type="synonym">Tylenchus schachtii</name>
    <dbReference type="NCBI Taxonomy" id="97005"/>
    <lineage>
        <taxon>Eukaryota</taxon>
        <taxon>Metazoa</taxon>
        <taxon>Ecdysozoa</taxon>
        <taxon>Nematoda</taxon>
        <taxon>Chromadorea</taxon>
        <taxon>Rhabditida</taxon>
        <taxon>Tylenchina</taxon>
        <taxon>Tylenchomorpha</taxon>
        <taxon>Tylenchoidea</taxon>
        <taxon>Heteroderidae</taxon>
        <taxon>Heteroderinae</taxon>
        <taxon>Heterodera</taxon>
    </lineage>
</organism>
<feature type="signal peptide" evidence="7">
    <location>
        <begin position="1"/>
        <end position="20"/>
    </location>
</feature>
<name>A0ABD2J4V7_HETSC</name>
<evidence type="ECO:0000313" key="8">
    <source>
        <dbReference type="EMBL" id="KAL3084008.1"/>
    </source>
</evidence>
<reference evidence="8 9" key="1">
    <citation type="submission" date="2024-10" db="EMBL/GenBank/DDBJ databases">
        <authorList>
            <person name="Kim D."/>
        </authorList>
    </citation>
    <scope>NUCLEOTIDE SEQUENCE [LARGE SCALE GENOMIC DNA]</scope>
    <source>
        <strain evidence="8">Taebaek</strain>
    </source>
</reference>
<accession>A0ABD2J4V7</accession>
<dbReference type="EMBL" id="JBICCN010000244">
    <property type="protein sequence ID" value="KAL3084008.1"/>
    <property type="molecule type" value="Genomic_DNA"/>
</dbReference>
<comment type="caution">
    <text evidence="8">The sequence shown here is derived from an EMBL/GenBank/DDBJ whole genome shotgun (WGS) entry which is preliminary data.</text>
</comment>
<evidence type="ECO:0000256" key="5">
    <source>
        <dbReference type="ARBA" id="ARBA00023136"/>
    </source>
</evidence>
<dbReference type="Proteomes" id="UP001620645">
    <property type="component" value="Unassembled WGS sequence"/>
</dbReference>